<evidence type="ECO:0000313" key="17">
    <source>
        <dbReference type="Proteomes" id="UP001303115"/>
    </source>
</evidence>
<evidence type="ECO:0000256" key="14">
    <source>
        <dbReference type="SAM" id="MobiDB-lite"/>
    </source>
</evidence>
<gene>
    <name evidence="16" type="ORF">C8A01DRAFT_45748</name>
</gene>
<dbReference type="GO" id="GO:0017119">
    <property type="term" value="C:Golgi transport complex"/>
    <property type="evidence" value="ECO:0007669"/>
    <property type="project" value="UniProtKB-UniRule"/>
</dbReference>
<dbReference type="InterPro" id="IPR027417">
    <property type="entry name" value="P-loop_NTPase"/>
</dbReference>
<dbReference type="Pfam" id="PF00004">
    <property type="entry name" value="AAA"/>
    <property type="match status" value="1"/>
</dbReference>
<feature type="compositionally biased region" description="Basic and acidic residues" evidence="14">
    <location>
        <begin position="999"/>
        <end position="1013"/>
    </location>
</feature>
<dbReference type="Pfam" id="PF06419">
    <property type="entry name" value="COG6_N"/>
    <property type="match status" value="1"/>
</dbReference>
<feature type="region of interest" description="Disordered" evidence="14">
    <location>
        <begin position="840"/>
        <end position="1024"/>
    </location>
</feature>
<dbReference type="GO" id="GO:0016887">
    <property type="term" value="F:ATP hydrolysis activity"/>
    <property type="evidence" value="ECO:0007669"/>
    <property type="project" value="InterPro"/>
</dbReference>
<feature type="compositionally biased region" description="Low complexity" evidence="14">
    <location>
        <begin position="1142"/>
        <end position="1153"/>
    </location>
</feature>
<dbReference type="InterPro" id="IPR048369">
    <property type="entry name" value="COG6_C"/>
</dbReference>
<dbReference type="CDD" id="cd19509">
    <property type="entry name" value="RecA-like_VPS4-like"/>
    <property type="match status" value="1"/>
</dbReference>
<feature type="compositionally biased region" description="Polar residues" evidence="14">
    <location>
        <begin position="1"/>
        <end position="12"/>
    </location>
</feature>
<keyword evidence="17" id="KW-1185">Reference proteome</keyword>
<keyword evidence="7" id="KW-0067">ATP-binding</keyword>
<feature type="region of interest" description="Disordered" evidence="14">
    <location>
        <begin position="784"/>
        <end position="807"/>
    </location>
</feature>
<evidence type="ECO:0000256" key="6">
    <source>
        <dbReference type="ARBA" id="ARBA00022741"/>
    </source>
</evidence>
<dbReference type="Gene3D" id="1.10.8.60">
    <property type="match status" value="1"/>
</dbReference>
<keyword evidence="8 13" id="KW-0653">Protein transport</keyword>
<evidence type="ECO:0000259" key="15">
    <source>
        <dbReference type="SMART" id="SM00382"/>
    </source>
</evidence>
<evidence type="ECO:0000256" key="8">
    <source>
        <dbReference type="ARBA" id="ARBA00022927"/>
    </source>
</evidence>
<evidence type="ECO:0000256" key="9">
    <source>
        <dbReference type="ARBA" id="ARBA00023034"/>
    </source>
</evidence>
<evidence type="ECO:0000256" key="12">
    <source>
        <dbReference type="ARBA" id="ARBA00043873"/>
    </source>
</evidence>
<dbReference type="EMBL" id="MU854365">
    <property type="protein sequence ID" value="KAK4041021.1"/>
    <property type="molecule type" value="Genomic_DNA"/>
</dbReference>
<dbReference type="GO" id="GO:0015031">
    <property type="term" value="P:protein transport"/>
    <property type="evidence" value="ECO:0007669"/>
    <property type="project" value="UniProtKB-KW"/>
</dbReference>
<name>A0AAN6PHK8_9PEZI</name>
<keyword evidence="9 13" id="KW-0333">Golgi apparatus</keyword>
<comment type="similarity">
    <text evidence="3 13">Belongs to the COG6 family.</text>
</comment>
<feature type="compositionally biased region" description="Polar residues" evidence="14">
    <location>
        <begin position="788"/>
        <end position="800"/>
    </location>
</feature>
<comment type="subunit">
    <text evidence="13">Component of the conserved oligomeric Golgi complex.</text>
</comment>
<dbReference type="Proteomes" id="UP001303115">
    <property type="component" value="Unassembled WGS sequence"/>
</dbReference>
<feature type="compositionally biased region" description="Polar residues" evidence="14">
    <location>
        <begin position="1118"/>
        <end position="1129"/>
    </location>
</feature>
<keyword evidence="6" id="KW-0547">Nucleotide-binding</keyword>
<dbReference type="SMART" id="SM00382">
    <property type="entry name" value="AAA"/>
    <property type="match status" value="1"/>
</dbReference>
<protein>
    <recommendedName>
        <fullName evidence="4 13">Conserved oligomeric Golgi complex subunit 6</fullName>
        <shortName evidence="13">COG complex subunit 6</shortName>
    </recommendedName>
    <alternativeName>
        <fullName evidence="11 13">Component of oligomeric Golgi complex 6</fullName>
    </alternativeName>
</protein>
<reference evidence="17" key="1">
    <citation type="journal article" date="2023" name="Mol. Phylogenet. Evol.">
        <title>Genome-scale phylogeny and comparative genomics of the fungal order Sordariales.</title>
        <authorList>
            <person name="Hensen N."/>
            <person name="Bonometti L."/>
            <person name="Westerberg I."/>
            <person name="Brannstrom I.O."/>
            <person name="Guillou S."/>
            <person name="Cros-Aarteil S."/>
            <person name="Calhoun S."/>
            <person name="Haridas S."/>
            <person name="Kuo A."/>
            <person name="Mondo S."/>
            <person name="Pangilinan J."/>
            <person name="Riley R."/>
            <person name="LaButti K."/>
            <person name="Andreopoulos B."/>
            <person name="Lipzen A."/>
            <person name="Chen C."/>
            <person name="Yan M."/>
            <person name="Daum C."/>
            <person name="Ng V."/>
            <person name="Clum A."/>
            <person name="Steindorff A."/>
            <person name="Ohm R.A."/>
            <person name="Martin F."/>
            <person name="Silar P."/>
            <person name="Natvig D.O."/>
            <person name="Lalanne C."/>
            <person name="Gautier V."/>
            <person name="Ament-Velasquez S.L."/>
            <person name="Kruys A."/>
            <person name="Hutchinson M.I."/>
            <person name="Powell A.J."/>
            <person name="Barry K."/>
            <person name="Miller A.N."/>
            <person name="Grigoriev I.V."/>
            <person name="Debuchy R."/>
            <person name="Gladieux P."/>
            <person name="Hiltunen Thoren M."/>
            <person name="Johannesson H."/>
        </authorList>
    </citation>
    <scope>NUCLEOTIDE SEQUENCE [LARGE SCALE GENOMIC DNA]</scope>
    <source>
        <strain evidence="17">CBS 284.82</strain>
    </source>
</reference>
<dbReference type="PANTHER" id="PTHR21506">
    <property type="entry name" value="COMPONENT OF OLIGOMERIC GOLGI COMPLEX 6"/>
    <property type="match status" value="1"/>
</dbReference>
<evidence type="ECO:0000256" key="4">
    <source>
        <dbReference type="ARBA" id="ARBA00020973"/>
    </source>
</evidence>
<dbReference type="SMART" id="SM01087">
    <property type="entry name" value="COG6"/>
    <property type="match status" value="1"/>
</dbReference>
<comment type="similarity">
    <text evidence="2">Belongs to the AAA ATPase family.</text>
</comment>
<evidence type="ECO:0000256" key="2">
    <source>
        <dbReference type="ARBA" id="ARBA00006914"/>
    </source>
</evidence>
<dbReference type="InterPro" id="IPR003593">
    <property type="entry name" value="AAA+_ATPase"/>
</dbReference>
<dbReference type="FunFam" id="3.40.50.300:FF:000093">
    <property type="entry name" value="Fidgetin-like 1"/>
    <property type="match status" value="1"/>
</dbReference>
<organism evidence="16 17">
    <name type="scientific">Parachaetomium inaequale</name>
    <dbReference type="NCBI Taxonomy" id="2588326"/>
    <lineage>
        <taxon>Eukaryota</taxon>
        <taxon>Fungi</taxon>
        <taxon>Dikarya</taxon>
        <taxon>Ascomycota</taxon>
        <taxon>Pezizomycotina</taxon>
        <taxon>Sordariomycetes</taxon>
        <taxon>Sordariomycetidae</taxon>
        <taxon>Sordariales</taxon>
        <taxon>Chaetomiaceae</taxon>
        <taxon>Parachaetomium</taxon>
    </lineage>
</organism>
<dbReference type="GO" id="GO:0000139">
    <property type="term" value="C:Golgi membrane"/>
    <property type="evidence" value="ECO:0007669"/>
    <property type="project" value="UniProtKB-SubCell"/>
</dbReference>
<sequence>MSSSPGPLSPQGTAAPSSVAAKAANPLSSKITTVLSSSYADTEFREALALLDERGVQNTAETRRQLRLDLQKEVIDSNGEIIDEFAKVAEQLRRIGTTIGRLNESFNEMKTQIGSAHKATSSALAEASQLMVQRRQVEEKQALLNAFNANFALSEDETAALMLTSEPVDDLFFATLAKAKKISKDCEILLGFEKQTLGLEIMDQTSKNLNLGFQKLYKWVQKEFKTLNLENPQIGSSIRHALRVLAERPSLFQNCLDFFAEAREHVLSNSFHTALTGSSPSGMEDRSVKPIELVAHDTLRYVGDMLAWTHSAAVGEREALEGLFIGEGDEIAKGIQAGRDNEIWRLVAEDGEDSDDFDAVKTLNELVDRDMSGAARLLRQRVEQVIQTNEETILAYKLANLLNFYKSTFSRLLSPGSALVESLGALESEALRQFRSLARDHVAAVQGGFQHTPADLRPPQFLLDALEQLTAIMKTYETSLTSSSDREEEFEPVLAEALDPFISGSANMAKSLRAPSNSIFLINCLLTAQRSLSRFDFTQRRTAQLQTQIDEERARLVETQYQFLRTESGLDALIAQLEPLKESKEDAEKVSTLEAVQPPALSQASQLLDDFLPSALMDAVEKLKNLQDSRLAQDITEEAAEKFCVDFEHVEEMLMLADEMAEQEQDESDDDFQSLRALFPRTSGEIRVLLTATAVSILQKTYDESYLTCSTAVYYESQGNEGEAMRCWRQALEQIYDHNANRVLPNFTPRSETEKALVDSIRQLELQCKERIDLLEALRLSRQETLQDGRSSSQSQTTKAPSEPHDVAELRQQEQGWIGGGTIPAVTYPELARPDLLRRRSAHSRTPSLQKAVAGENKPQTDDAASSSPSRKPLASTPLQLSPEKQTSRASSPERHTMRTTLRSSRLGERLTKTTLRRPSQKPADGPGASKAAVLAWGLLGQRDPPDQGSADGQELFRPLSNTSTPSEQPRTSSESLYKTWDSNSRRLTTHRTRSPVKPSDRRVSADLADSRQADGYSYHRPSPISVSAASSALNSLALRDTTERRSPVREQIPRQRTAPPQTPQPGKPRDALDVDLGLSEVPKNMPFGRTTSSDSAMVSRRSASKVHSATRVKATRAPSSKSINTTPVGSRRRENRSGLASSPPNSDVSSSSFDTPVRSSRHKGSSGRQREASLIADSLAELSDSSTEDEQTKAAKSWKKRKAAVLKKLPPGVDQHAAKQILNEIIVQGDEVHWTDIAGLEIAKNALRETVVYPFLRPDLFMGLREPARGMLLFGPPGTGKTMLARAVATESKSTFFSISASSLTSKYLGESEKLVRALFALAKVFAPSIIFVDEIDSLLSQRSGTGEHEATRRIKTEFLIQWSDLQRAAAGREVGEKDKERGDANRVLVLAATNLPWAIDEAARRRFVRRQYIPLPEAETRAVQLNTLLKQQKHTLSDADIATLVGMTDGFSGSDITALAKDAAMGPLRSLGEALLHMTMDEIRPIELSDFVASLTTIRPSVSKTGLKEYEDWAKEFGERGG</sequence>
<dbReference type="GO" id="GO:0005524">
    <property type="term" value="F:ATP binding"/>
    <property type="evidence" value="ECO:0007669"/>
    <property type="project" value="UniProtKB-KW"/>
</dbReference>
<dbReference type="InterPro" id="IPR015415">
    <property type="entry name" value="Spast_Vps4_C"/>
</dbReference>
<dbReference type="Pfam" id="PF17862">
    <property type="entry name" value="AAA_lid_3"/>
    <property type="match status" value="1"/>
</dbReference>
<feature type="compositionally biased region" description="Polar residues" evidence="14">
    <location>
        <begin position="960"/>
        <end position="987"/>
    </location>
</feature>
<feature type="region of interest" description="Disordered" evidence="14">
    <location>
        <begin position="1"/>
        <end position="22"/>
    </location>
</feature>
<dbReference type="PANTHER" id="PTHR21506:SF0">
    <property type="entry name" value="CONSERVED OLIGOMERIC GOLGI COMPLEX SUBUNIT 6"/>
    <property type="match status" value="1"/>
</dbReference>
<dbReference type="InterPro" id="IPR003960">
    <property type="entry name" value="ATPase_AAA_CS"/>
</dbReference>
<evidence type="ECO:0000256" key="11">
    <source>
        <dbReference type="ARBA" id="ARBA00031348"/>
    </source>
</evidence>
<dbReference type="SUPFAM" id="SSF52540">
    <property type="entry name" value="P-loop containing nucleoside triphosphate hydrolases"/>
    <property type="match status" value="1"/>
</dbReference>
<comment type="function">
    <text evidence="12">Acts as a component of the peripheral membrane COG complex that is involved in intra-Golgi protein trafficking. COG is located at the cis-Golgi, and regulates tethering of retrograde intra-Golgi vesicles and possibly a number of other membrane trafficking events.</text>
</comment>
<evidence type="ECO:0000256" key="3">
    <source>
        <dbReference type="ARBA" id="ARBA00011023"/>
    </source>
</evidence>
<dbReference type="InterPro" id="IPR048368">
    <property type="entry name" value="COG6_N"/>
</dbReference>
<dbReference type="InterPro" id="IPR041569">
    <property type="entry name" value="AAA_lid_3"/>
</dbReference>
<feature type="compositionally biased region" description="Basic and acidic residues" evidence="14">
    <location>
        <begin position="1041"/>
        <end position="1054"/>
    </location>
</feature>
<feature type="compositionally biased region" description="Polar residues" evidence="14">
    <location>
        <begin position="877"/>
        <end position="891"/>
    </location>
</feature>
<dbReference type="FunFam" id="1.10.8.60:FF:000022">
    <property type="entry name" value="Fidgetin like 1"/>
    <property type="match status" value="1"/>
</dbReference>
<accession>A0AAN6PHK8</accession>
<proteinExistence type="inferred from homology"/>
<evidence type="ECO:0000256" key="13">
    <source>
        <dbReference type="RuleBase" id="RU365075"/>
    </source>
</evidence>
<evidence type="ECO:0000256" key="7">
    <source>
        <dbReference type="ARBA" id="ARBA00022840"/>
    </source>
</evidence>
<comment type="subcellular location">
    <subcellularLocation>
        <location evidence="1 13">Golgi apparatus membrane</location>
        <topology evidence="1 13">Peripheral membrane protein</topology>
    </subcellularLocation>
</comment>
<keyword evidence="10 13" id="KW-0472">Membrane</keyword>
<evidence type="ECO:0000256" key="1">
    <source>
        <dbReference type="ARBA" id="ARBA00004395"/>
    </source>
</evidence>
<evidence type="ECO:0000313" key="16">
    <source>
        <dbReference type="EMBL" id="KAK4041021.1"/>
    </source>
</evidence>
<comment type="caution">
    <text evidence="16">The sequence shown here is derived from an EMBL/GenBank/DDBJ whole genome shotgun (WGS) entry which is preliminary data.</text>
</comment>
<feature type="compositionally biased region" description="Basic residues" evidence="14">
    <location>
        <begin position="1103"/>
        <end position="1115"/>
    </location>
</feature>
<dbReference type="Pfam" id="PF09336">
    <property type="entry name" value="Vps4_C"/>
    <property type="match status" value="1"/>
</dbReference>
<feature type="domain" description="AAA+ ATPase" evidence="15">
    <location>
        <begin position="1268"/>
        <end position="1419"/>
    </location>
</feature>
<keyword evidence="5 13" id="KW-0813">Transport</keyword>
<comment type="function">
    <text evidence="13">Acts as component of the peripheral membrane COG complex that is involved in intra-Golgi protein trafficking. COG is located at the cis-Golgi, and regulates tethering of retrograde intra-Golgi vesicles and possibly a number of other membrane trafficking events.</text>
</comment>
<dbReference type="Gene3D" id="3.40.50.300">
    <property type="entry name" value="P-loop containing nucleotide triphosphate hydrolases"/>
    <property type="match status" value="1"/>
</dbReference>
<evidence type="ECO:0000256" key="5">
    <source>
        <dbReference type="ARBA" id="ARBA00022448"/>
    </source>
</evidence>
<evidence type="ECO:0000256" key="10">
    <source>
        <dbReference type="ARBA" id="ARBA00023136"/>
    </source>
</evidence>
<dbReference type="PROSITE" id="PS00674">
    <property type="entry name" value="AAA"/>
    <property type="match status" value="1"/>
</dbReference>
<dbReference type="GO" id="GO:0006891">
    <property type="term" value="P:intra-Golgi vesicle-mediated transport"/>
    <property type="evidence" value="ECO:0007669"/>
    <property type="project" value="UniProtKB-UniRule"/>
</dbReference>
<feature type="region of interest" description="Disordered" evidence="14">
    <location>
        <begin position="1037"/>
        <end position="1173"/>
    </location>
</feature>
<dbReference type="Pfam" id="PF20653">
    <property type="entry name" value="COG6_C"/>
    <property type="match status" value="1"/>
</dbReference>
<dbReference type="InterPro" id="IPR003959">
    <property type="entry name" value="ATPase_AAA_core"/>
</dbReference>
<dbReference type="InterPro" id="IPR010490">
    <property type="entry name" value="COG6"/>
</dbReference>